<evidence type="ECO:0000256" key="2">
    <source>
        <dbReference type="ARBA" id="ARBA00022603"/>
    </source>
</evidence>
<dbReference type="Gene3D" id="3.40.50.150">
    <property type="entry name" value="Vaccinia Virus protein VP39"/>
    <property type="match status" value="1"/>
</dbReference>
<dbReference type="SUPFAM" id="SSF53335">
    <property type="entry name" value="S-adenosyl-L-methionine-dependent methyltransferases"/>
    <property type="match status" value="1"/>
</dbReference>
<dbReference type="AlphaFoldDB" id="A0A914BXG8"/>
<feature type="binding site" evidence="5">
    <location>
        <position position="55"/>
    </location>
    <ligand>
        <name>S-adenosyl-L-methionine</name>
        <dbReference type="ChEBI" id="CHEBI:59789"/>
    </ligand>
</feature>
<evidence type="ECO:0000256" key="4">
    <source>
        <dbReference type="ARBA" id="ARBA00022691"/>
    </source>
</evidence>
<evidence type="ECO:0000256" key="1">
    <source>
        <dbReference type="ARBA" id="ARBA00007996"/>
    </source>
</evidence>
<dbReference type="GO" id="GO:0032259">
    <property type="term" value="P:methylation"/>
    <property type="evidence" value="ECO:0007669"/>
    <property type="project" value="UniProtKB-KW"/>
</dbReference>
<feature type="binding site" evidence="5">
    <location>
        <position position="116"/>
    </location>
    <ligand>
        <name>S-adenosyl-L-methionine</name>
        <dbReference type="ChEBI" id="CHEBI:59789"/>
    </ligand>
</feature>
<accession>A0A914BXG8</accession>
<sequence length="294" mass="33875">MPSSNEIVESLEHRLENLQIDKEKPEEIDSEATKKQTQLLYSAKEHDTKFKPLDYLEGFYKTHKEDGAMQMILFFLPGILYRLPEKIENLLDLGAGPTVYVPISVRHRAFNIFTSDYAQCNRETLTSWIKNESPFDWTNVCKWIESIESSRETPEMMQGLARSRMRAVLNVNVFKEPVVQGVHFKKEGIDIPKQFDVVTTVFCLEYASETYEEYQQAVKGACSLIKPGGFLVQGGVLEADEYSFGESRFKCHRLTREQVKWCLEDNGMNVDQSTNGFRIIIGEDIFILISQKLM</sequence>
<evidence type="ECO:0000256" key="3">
    <source>
        <dbReference type="ARBA" id="ARBA00022679"/>
    </source>
</evidence>
<dbReference type="GO" id="GO:0008170">
    <property type="term" value="F:N-methyltransferase activity"/>
    <property type="evidence" value="ECO:0007669"/>
    <property type="project" value="TreeGrafter"/>
</dbReference>
<dbReference type="InterPro" id="IPR000940">
    <property type="entry name" value="NNMT_TEMT_trans"/>
</dbReference>
<dbReference type="PIRSF" id="PIRSF000384">
    <property type="entry name" value="PNMTase"/>
    <property type="match status" value="1"/>
</dbReference>
<evidence type="ECO:0000313" key="6">
    <source>
        <dbReference type="Proteomes" id="UP000887540"/>
    </source>
</evidence>
<proteinExistence type="inferred from homology"/>
<feature type="binding site" evidence="5">
    <location>
        <begin position="94"/>
        <end position="95"/>
    </location>
    <ligand>
        <name>S-adenosyl-L-methionine</name>
        <dbReference type="ChEBI" id="CHEBI:59789"/>
    </ligand>
</feature>
<feature type="binding site" evidence="5">
    <location>
        <position position="100"/>
    </location>
    <ligand>
        <name>S-adenosyl-L-methionine</name>
        <dbReference type="ChEBI" id="CHEBI:59789"/>
    </ligand>
</feature>
<name>A0A914BXG8_9BILA</name>
<dbReference type="PROSITE" id="PS51681">
    <property type="entry name" value="SAM_MT_NNMT_PNMT_TEMT"/>
    <property type="match status" value="1"/>
</dbReference>
<organism evidence="6 7">
    <name type="scientific">Acrobeloides nanus</name>
    <dbReference type="NCBI Taxonomy" id="290746"/>
    <lineage>
        <taxon>Eukaryota</taxon>
        <taxon>Metazoa</taxon>
        <taxon>Ecdysozoa</taxon>
        <taxon>Nematoda</taxon>
        <taxon>Chromadorea</taxon>
        <taxon>Rhabditida</taxon>
        <taxon>Tylenchina</taxon>
        <taxon>Cephalobomorpha</taxon>
        <taxon>Cephaloboidea</taxon>
        <taxon>Cephalobidae</taxon>
        <taxon>Acrobeloides</taxon>
    </lineage>
</organism>
<protein>
    <submittedName>
        <fullName evidence="7">Uncharacterized protein</fullName>
    </submittedName>
</protein>
<dbReference type="Pfam" id="PF01234">
    <property type="entry name" value="NNMT_PNMT_TEMT"/>
    <property type="match status" value="1"/>
</dbReference>
<dbReference type="WBParaSite" id="ACRNAN_Path_1225.g4775.t1">
    <property type="protein sequence ID" value="ACRNAN_Path_1225.g4775.t1"/>
    <property type="gene ID" value="ACRNAN_Path_1225.g4775"/>
</dbReference>
<evidence type="ECO:0000256" key="5">
    <source>
        <dbReference type="PIRSR" id="PIRSR000384-1"/>
    </source>
</evidence>
<comment type="similarity">
    <text evidence="1">Belongs to the class I-like SAM-binding methyltransferase superfamily. NNMT/PNMT/TEMT family.</text>
</comment>
<keyword evidence="4 5" id="KW-0949">S-adenosyl-L-methionine</keyword>
<keyword evidence="6" id="KW-1185">Reference proteome</keyword>
<dbReference type="GO" id="GO:0005829">
    <property type="term" value="C:cytosol"/>
    <property type="evidence" value="ECO:0007669"/>
    <property type="project" value="TreeGrafter"/>
</dbReference>
<keyword evidence="2" id="KW-0489">Methyltransferase</keyword>
<dbReference type="PANTHER" id="PTHR10867">
    <property type="entry name" value="NNMT/PNMT/TEMT FAMILY MEMBER"/>
    <property type="match status" value="1"/>
</dbReference>
<dbReference type="InterPro" id="IPR029063">
    <property type="entry name" value="SAM-dependent_MTases_sf"/>
</dbReference>
<dbReference type="PANTHER" id="PTHR10867:SF17">
    <property type="entry name" value="NICOTINAMIDE N-METHYLTRANSFERASE"/>
    <property type="match status" value="1"/>
</dbReference>
<evidence type="ECO:0000313" key="7">
    <source>
        <dbReference type="WBParaSite" id="ACRNAN_Path_1225.g4775.t1"/>
    </source>
</evidence>
<feature type="binding site" evidence="5">
    <location>
        <position position="60"/>
    </location>
    <ligand>
        <name>S-adenosyl-L-methionine</name>
        <dbReference type="ChEBI" id="CHEBI:59789"/>
    </ligand>
</feature>
<dbReference type="Proteomes" id="UP000887540">
    <property type="component" value="Unplaced"/>
</dbReference>
<feature type="binding site" evidence="5">
    <location>
        <position position="121"/>
    </location>
    <ligand>
        <name>S-adenosyl-L-methionine</name>
        <dbReference type="ChEBI" id="CHEBI:59789"/>
    </ligand>
</feature>
<keyword evidence="3" id="KW-0808">Transferase</keyword>
<reference evidence="7" key="1">
    <citation type="submission" date="2022-11" db="UniProtKB">
        <authorList>
            <consortium name="WormBaseParasite"/>
        </authorList>
    </citation>
    <scope>IDENTIFICATION</scope>
</reference>